<protein>
    <submittedName>
        <fullName evidence="10">Uncharacterized protein</fullName>
    </submittedName>
</protein>
<accession>A0ABP3DZK8</accession>
<keyword evidence="5 9" id="KW-1133">Transmembrane helix</keyword>
<evidence type="ECO:0000256" key="9">
    <source>
        <dbReference type="SAM" id="Phobius"/>
    </source>
</evidence>
<proteinExistence type="inferred from homology"/>
<keyword evidence="3 9" id="KW-0812">Transmembrane</keyword>
<dbReference type="EMBL" id="BAAABU010000016">
    <property type="protein sequence ID" value="GAA0248026.1"/>
    <property type="molecule type" value="Genomic_DNA"/>
</dbReference>
<keyword evidence="11" id="KW-1185">Reference proteome</keyword>
<dbReference type="InterPro" id="IPR015876">
    <property type="entry name" value="Acyl-CoA_DS"/>
</dbReference>
<name>A0ABP3DZK8_9PSEU</name>
<keyword evidence="6" id="KW-0560">Oxidoreductase</keyword>
<keyword evidence="4" id="KW-0276">Fatty acid metabolism</keyword>
<comment type="subcellular location">
    <subcellularLocation>
        <location evidence="1">Membrane</location>
        <topology evidence="1">Multi-pass membrane protein</topology>
    </subcellularLocation>
</comment>
<evidence type="ECO:0000256" key="2">
    <source>
        <dbReference type="ARBA" id="ARBA00008749"/>
    </source>
</evidence>
<evidence type="ECO:0000256" key="8">
    <source>
        <dbReference type="ARBA" id="ARBA00023136"/>
    </source>
</evidence>
<comment type="caution">
    <text evidence="10">The sequence shown here is derived from an EMBL/GenBank/DDBJ whole genome shotgun (WGS) entry which is preliminary data.</text>
</comment>
<evidence type="ECO:0000256" key="5">
    <source>
        <dbReference type="ARBA" id="ARBA00022989"/>
    </source>
</evidence>
<sequence>MALAAVFHTLSTLGVAIGCHRCFTHGAFNAKRALRAALAAACGLAAQGPVIGWVADHRRHGT</sequence>
<evidence type="ECO:0000256" key="7">
    <source>
        <dbReference type="ARBA" id="ARBA00023098"/>
    </source>
</evidence>
<dbReference type="Proteomes" id="UP001500416">
    <property type="component" value="Unassembled WGS sequence"/>
</dbReference>
<keyword evidence="7" id="KW-0443">Lipid metabolism</keyword>
<feature type="transmembrane region" description="Helical" evidence="9">
    <location>
        <begin position="34"/>
        <end position="55"/>
    </location>
</feature>
<evidence type="ECO:0000313" key="10">
    <source>
        <dbReference type="EMBL" id="GAA0248026.1"/>
    </source>
</evidence>
<comment type="similarity">
    <text evidence="2">Belongs to the fatty acid desaturase type 2 family.</text>
</comment>
<dbReference type="PANTHER" id="PTHR11351:SF3">
    <property type="entry name" value="BLL4393 PROTEIN"/>
    <property type="match status" value="1"/>
</dbReference>
<evidence type="ECO:0000256" key="6">
    <source>
        <dbReference type="ARBA" id="ARBA00023002"/>
    </source>
</evidence>
<evidence type="ECO:0000256" key="3">
    <source>
        <dbReference type="ARBA" id="ARBA00022692"/>
    </source>
</evidence>
<gene>
    <name evidence="10" type="ORF">GCM10010492_54710</name>
</gene>
<evidence type="ECO:0000256" key="4">
    <source>
        <dbReference type="ARBA" id="ARBA00022832"/>
    </source>
</evidence>
<reference evidence="11" key="1">
    <citation type="journal article" date="2019" name="Int. J. Syst. Evol. Microbiol.">
        <title>The Global Catalogue of Microorganisms (GCM) 10K type strain sequencing project: providing services to taxonomists for standard genome sequencing and annotation.</title>
        <authorList>
            <consortium name="The Broad Institute Genomics Platform"/>
            <consortium name="The Broad Institute Genome Sequencing Center for Infectious Disease"/>
            <person name="Wu L."/>
            <person name="Ma J."/>
        </authorList>
    </citation>
    <scope>NUCLEOTIDE SEQUENCE [LARGE SCALE GENOMIC DNA]</scope>
    <source>
        <strain evidence="11">JCM 3380</strain>
    </source>
</reference>
<evidence type="ECO:0000256" key="1">
    <source>
        <dbReference type="ARBA" id="ARBA00004141"/>
    </source>
</evidence>
<dbReference type="PANTHER" id="PTHR11351">
    <property type="entry name" value="ACYL-COA DESATURASE"/>
    <property type="match status" value="1"/>
</dbReference>
<keyword evidence="8 9" id="KW-0472">Membrane</keyword>
<evidence type="ECO:0000313" key="11">
    <source>
        <dbReference type="Proteomes" id="UP001500416"/>
    </source>
</evidence>
<organism evidence="10 11">
    <name type="scientific">Saccharothrix mutabilis subsp. mutabilis</name>
    <dbReference type="NCBI Taxonomy" id="66855"/>
    <lineage>
        <taxon>Bacteria</taxon>
        <taxon>Bacillati</taxon>
        <taxon>Actinomycetota</taxon>
        <taxon>Actinomycetes</taxon>
        <taxon>Pseudonocardiales</taxon>
        <taxon>Pseudonocardiaceae</taxon>
        <taxon>Saccharothrix</taxon>
    </lineage>
</organism>